<gene>
    <name evidence="7" type="ORF">DDE23_13340</name>
</gene>
<evidence type="ECO:0000256" key="4">
    <source>
        <dbReference type="ARBA" id="ARBA00023125"/>
    </source>
</evidence>
<dbReference type="AlphaFoldDB" id="A0A2T7UR98"/>
<dbReference type="Pfam" id="PF00717">
    <property type="entry name" value="Peptidase_S24"/>
    <property type="match status" value="1"/>
</dbReference>
<evidence type="ECO:0000313" key="8">
    <source>
        <dbReference type="Proteomes" id="UP000244810"/>
    </source>
</evidence>
<keyword evidence="4" id="KW-0238">DNA-binding</keyword>
<keyword evidence="2" id="KW-0378">Hydrolase</keyword>
<dbReference type="SUPFAM" id="SSF51306">
    <property type="entry name" value="LexA/Signal peptidase"/>
    <property type="match status" value="1"/>
</dbReference>
<proteinExistence type="predicted"/>
<comment type="caution">
    <text evidence="7">The sequence shown here is derived from an EMBL/GenBank/DDBJ whole genome shotgun (WGS) entry which is preliminary data.</text>
</comment>
<dbReference type="CDD" id="cd06462">
    <property type="entry name" value="Peptidase_S24_S26"/>
    <property type="match status" value="1"/>
</dbReference>
<evidence type="ECO:0000256" key="1">
    <source>
        <dbReference type="ARBA" id="ARBA00022670"/>
    </source>
</evidence>
<dbReference type="OrthoDB" id="528805at2"/>
<dbReference type="EMBL" id="QDDR01000006">
    <property type="protein sequence ID" value="PVE47280.1"/>
    <property type="molecule type" value="Genomic_DNA"/>
</dbReference>
<evidence type="ECO:0000313" key="7">
    <source>
        <dbReference type="EMBL" id="PVE47280.1"/>
    </source>
</evidence>
<evidence type="ECO:0000256" key="3">
    <source>
        <dbReference type="ARBA" id="ARBA00023015"/>
    </source>
</evidence>
<organism evidence="7 8">
    <name type="scientific">Pararhodobacter aggregans</name>
    <dbReference type="NCBI Taxonomy" id="404875"/>
    <lineage>
        <taxon>Bacteria</taxon>
        <taxon>Pseudomonadati</taxon>
        <taxon>Pseudomonadota</taxon>
        <taxon>Alphaproteobacteria</taxon>
        <taxon>Rhodobacterales</taxon>
        <taxon>Paracoccaceae</taxon>
        <taxon>Pararhodobacter</taxon>
    </lineage>
</organism>
<dbReference type="GO" id="GO:0004252">
    <property type="term" value="F:serine-type endopeptidase activity"/>
    <property type="evidence" value="ECO:0007669"/>
    <property type="project" value="InterPro"/>
</dbReference>
<dbReference type="InterPro" id="IPR019756">
    <property type="entry name" value="Pept_S26A_signal_pept_1_Ser-AS"/>
</dbReference>
<dbReference type="InterPro" id="IPR036286">
    <property type="entry name" value="LexA/Signal_pep-like_sf"/>
</dbReference>
<keyword evidence="8" id="KW-1185">Reference proteome</keyword>
<reference evidence="7 8" key="1">
    <citation type="journal article" date="2011" name="Syst. Appl. Microbiol.">
        <title>Defluviimonas denitrificans gen. nov., sp. nov., and Pararhodobacter aggregans gen. nov., sp. nov., non-phototrophic Rhodobacteraceae from the biofilter of a marine aquaculture.</title>
        <authorList>
            <person name="Foesel B.U."/>
            <person name="Drake H.L."/>
            <person name="Schramm A."/>
        </authorList>
    </citation>
    <scope>NUCLEOTIDE SEQUENCE [LARGE SCALE GENOMIC DNA]</scope>
    <source>
        <strain evidence="7 8">D1-19</strain>
    </source>
</reference>
<evidence type="ECO:0000256" key="2">
    <source>
        <dbReference type="ARBA" id="ARBA00022801"/>
    </source>
</evidence>
<dbReference type="GO" id="GO:0003677">
    <property type="term" value="F:DNA binding"/>
    <property type="evidence" value="ECO:0007669"/>
    <property type="project" value="UniProtKB-KW"/>
</dbReference>
<keyword evidence="3" id="KW-0805">Transcription regulation</keyword>
<dbReference type="Gene3D" id="2.10.109.10">
    <property type="entry name" value="Umud Fragment, subunit A"/>
    <property type="match status" value="1"/>
</dbReference>
<name>A0A2T7UR98_9RHOB</name>
<evidence type="ECO:0000256" key="5">
    <source>
        <dbReference type="ARBA" id="ARBA00023163"/>
    </source>
</evidence>
<protein>
    <submittedName>
        <fullName evidence="7">Helix-turn-helix transcriptional regulator</fullName>
    </submittedName>
</protein>
<dbReference type="PROSITE" id="PS00501">
    <property type="entry name" value="SPASE_I_1"/>
    <property type="match status" value="1"/>
</dbReference>
<dbReference type="GO" id="GO:0016020">
    <property type="term" value="C:membrane"/>
    <property type="evidence" value="ECO:0007669"/>
    <property type="project" value="InterPro"/>
</dbReference>
<dbReference type="PANTHER" id="PTHR40661">
    <property type="match status" value="1"/>
</dbReference>
<accession>A0A2T7UR98</accession>
<sequence length="196" mass="20963">MGKSSSGYSHYESPDRFKGGPLPVAFARELAAALAPEGIPAGDVFRLTGLPIPVAEQTVADLVNVYDVQASAGNGVVVHDEQAVAQLAFPPGYLARLTSANPRDLKIISVKGDSMLPTLADDDVVMLDISKRDLSYDGLFVIRDGGDALLVKRIGRASQRGFVTIISDNRNVYPSVEKSLQDIEVVGRVIWRGGKV</sequence>
<keyword evidence="5" id="KW-0804">Transcription</keyword>
<dbReference type="PANTHER" id="PTHR40661:SF3">
    <property type="entry name" value="FELS-1 PROPHAGE TRANSCRIPTIONAL REGULATOR"/>
    <property type="match status" value="1"/>
</dbReference>
<evidence type="ECO:0000259" key="6">
    <source>
        <dbReference type="Pfam" id="PF00717"/>
    </source>
</evidence>
<keyword evidence="1" id="KW-0645">Protease</keyword>
<dbReference type="GO" id="GO:0006508">
    <property type="term" value="P:proteolysis"/>
    <property type="evidence" value="ECO:0007669"/>
    <property type="project" value="UniProtKB-KW"/>
</dbReference>
<dbReference type="Proteomes" id="UP000244810">
    <property type="component" value="Unassembled WGS sequence"/>
</dbReference>
<dbReference type="InterPro" id="IPR015927">
    <property type="entry name" value="Peptidase_S24_S26A/B/C"/>
</dbReference>
<feature type="domain" description="Peptidase S24/S26A/S26B/S26C" evidence="6">
    <location>
        <begin position="65"/>
        <end position="190"/>
    </location>
</feature>